<evidence type="ECO:0000313" key="2">
    <source>
        <dbReference type="EMBL" id="MCU7548349.1"/>
    </source>
</evidence>
<reference evidence="2" key="2">
    <citation type="submission" date="2023-04" db="EMBL/GenBank/DDBJ databases">
        <title>Paracnuella aquatica gen. nov., sp. nov., a member of the family Chitinophagaceae isolated from a hot spring.</title>
        <authorList>
            <person name="Wang C."/>
        </authorList>
    </citation>
    <scope>NUCLEOTIDE SEQUENCE</scope>
    <source>
        <strain evidence="2">LB-8</strain>
    </source>
</reference>
<dbReference type="SUPFAM" id="SSF100950">
    <property type="entry name" value="NagB/RpiA/CoA transferase-like"/>
    <property type="match status" value="1"/>
</dbReference>
<dbReference type="Gene3D" id="3.40.50.10420">
    <property type="entry name" value="NagB/RpiA/CoA transferase-like"/>
    <property type="match status" value="1"/>
</dbReference>
<evidence type="ECO:0000313" key="3">
    <source>
        <dbReference type="Proteomes" id="UP001155483"/>
    </source>
</evidence>
<evidence type="ECO:0000259" key="1">
    <source>
        <dbReference type="Pfam" id="PF02589"/>
    </source>
</evidence>
<dbReference type="PANTHER" id="PTHR43682:SF1">
    <property type="entry name" value="LACTATE UTILIZATION PROTEIN C"/>
    <property type="match status" value="1"/>
</dbReference>
<dbReference type="InterPro" id="IPR037171">
    <property type="entry name" value="NagB/RpiA_transferase-like"/>
</dbReference>
<feature type="domain" description="LUD" evidence="1">
    <location>
        <begin position="105"/>
        <end position="203"/>
    </location>
</feature>
<dbReference type="EMBL" id="JAOTIF010000002">
    <property type="protein sequence ID" value="MCU7548349.1"/>
    <property type="molecule type" value="Genomic_DNA"/>
</dbReference>
<protein>
    <submittedName>
        <fullName evidence="2">Lactate utilization protein</fullName>
    </submittedName>
</protein>
<gene>
    <name evidence="2" type="ORF">OCK74_04445</name>
</gene>
<dbReference type="PANTHER" id="PTHR43682">
    <property type="entry name" value="LACTATE UTILIZATION PROTEIN C"/>
    <property type="match status" value="1"/>
</dbReference>
<name>A0A9X3BF69_9BACT</name>
<accession>A0A9X3BF69</accession>
<organism evidence="2 3">
    <name type="scientific">Paraflavisolibacter caeni</name>
    <dbReference type="NCBI Taxonomy" id="2982496"/>
    <lineage>
        <taxon>Bacteria</taxon>
        <taxon>Pseudomonadati</taxon>
        <taxon>Bacteroidota</taxon>
        <taxon>Chitinophagia</taxon>
        <taxon>Chitinophagales</taxon>
        <taxon>Chitinophagaceae</taxon>
        <taxon>Paraflavisolibacter</taxon>
    </lineage>
</organism>
<keyword evidence="3" id="KW-1185">Reference proteome</keyword>
<dbReference type="Pfam" id="PF02589">
    <property type="entry name" value="LUD_dom"/>
    <property type="match status" value="1"/>
</dbReference>
<dbReference type="InterPro" id="IPR003741">
    <property type="entry name" value="LUD_dom"/>
</dbReference>
<sequence>MNDLNSSLRGGGSRERILTAVKKNQPELMTLPVVKNFPQGFSSPVEKFSEVLKGIGGSVYEVANYTEVLHILTANFPGANRIMSTVQELSSINKGDTGYEDPHSLEDVDLAVISSPLAVAENGAVWTMDSLVPQRVLPFICQHLAVIVNKENLVSSMHEAYDKIGNADYGFGVFIAGPSKTADIEQSLVLGAHGPKSMTVFLIG</sequence>
<reference evidence="2" key="1">
    <citation type="submission" date="2022-09" db="EMBL/GenBank/DDBJ databases">
        <authorList>
            <person name="Yuan C."/>
            <person name="Ke Z."/>
        </authorList>
    </citation>
    <scope>NUCLEOTIDE SEQUENCE</scope>
    <source>
        <strain evidence="2">LB-8</strain>
    </source>
</reference>
<dbReference type="AlphaFoldDB" id="A0A9X3BF69"/>
<dbReference type="RefSeq" id="WP_279295797.1">
    <property type="nucleotide sequence ID" value="NZ_JAOTIF010000002.1"/>
</dbReference>
<dbReference type="InterPro" id="IPR024185">
    <property type="entry name" value="FTHF_cligase-like_sf"/>
</dbReference>
<comment type="caution">
    <text evidence="2">The sequence shown here is derived from an EMBL/GenBank/DDBJ whole genome shotgun (WGS) entry which is preliminary data.</text>
</comment>
<proteinExistence type="predicted"/>
<dbReference type="Proteomes" id="UP001155483">
    <property type="component" value="Unassembled WGS sequence"/>
</dbReference>